<keyword evidence="1" id="KW-0812">Transmembrane</keyword>
<organism evidence="2 3">
    <name type="scientific">Ruegeria atlantica</name>
    <dbReference type="NCBI Taxonomy" id="81569"/>
    <lineage>
        <taxon>Bacteria</taxon>
        <taxon>Pseudomonadati</taxon>
        <taxon>Pseudomonadota</taxon>
        <taxon>Alphaproteobacteria</taxon>
        <taxon>Rhodobacterales</taxon>
        <taxon>Roseobacteraceae</taxon>
        <taxon>Ruegeria</taxon>
    </lineage>
</organism>
<evidence type="ECO:0000313" key="3">
    <source>
        <dbReference type="Proteomes" id="UP000050786"/>
    </source>
</evidence>
<proteinExistence type="predicted"/>
<keyword evidence="1" id="KW-0472">Membrane</keyword>
<keyword evidence="1" id="KW-1133">Transmembrane helix</keyword>
<dbReference type="Proteomes" id="UP000050786">
    <property type="component" value="Unassembled WGS sequence"/>
</dbReference>
<keyword evidence="3" id="KW-1185">Reference proteome</keyword>
<evidence type="ECO:0000313" key="2">
    <source>
        <dbReference type="EMBL" id="CUH41224.1"/>
    </source>
</evidence>
<gene>
    <name evidence="2" type="ORF">RUM4293_00092</name>
</gene>
<feature type="transmembrane region" description="Helical" evidence="1">
    <location>
        <begin position="15"/>
        <end position="35"/>
    </location>
</feature>
<dbReference type="AlphaFoldDB" id="A0A0P1E0P4"/>
<dbReference type="EMBL" id="CYPS01000004">
    <property type="protein sequence ID" value="CUH41224.1"/>
    <property type="molecule type" value="Genomic_DNA"/>
</dbReference>
<protein>
    <submittedName>
        <fullName evidence="2">Uncharacterized protein</fullName>
    </submittedName>
</protein>
<name>A0A0P1E0P4_9RHOB</name>
<reference evidence="3" key="1">
    <citation type="submission" date="2015-09" db="EMBL/GenBank/DDBJ databases">
        <authorList>
            <person name="Rodrigo-Torres L."/>
            <person name="Arahal D.R."/>
        </authorList>
    </citation>
    <scope>NUCLEOTIDE SEQUENCE [LARGE SCALE GENOMIC DNA]</scope>
    <source>
        <strain evidence="3">CECT 4293</strain>
    </source>
</reference>
<evidence type="ECO:0000256" key="1">
    <source>
        <dbReference type="SAM" id="Phobius"/>
    </source>
</evidence>
<sequence>MDGPISSSLQEIKQGGLVVVLNIIIGLLSALFLLASSVKIFGVAKGHLARSDAWRVLGPRTCY</sequence>
<accession>A0A0P1E0P4</accession>